<organism evidence="1 2">
    <name type="scientific">Jimgerdemannia flammicorona</name>
    <dbReference type="NCBI Taxonomy" id="994334"/>
    <lineage>
        <taxon>Eukaryota</taxon>
        <taxon>Fungi</taxon>
        <taxon>Fungi incertae sedis</taxon>
        <taxon>Mucoromycota</taxon>
        <taxon>Mucoromycotina</taxon>
        <taxon>Endogonomycetes</taxon>
        <taxon>Endogonales</taxon>
        <taxon>Endogonaceae</taxon>
        <taxon>Jimgerdemannia</taxon>
    </lineage>
</organism>
<comment type="caution">
    <text evidence="1">The sequence shown here is derived from an EMBL/GenBank/DDBJ whole genome shotgun (WGS) entry which is preliminary data.</text>
</comment>
<gene>
    <name evidence="1" type="ORF">BC936DRAFT_147500</name>
</gene>
<sequence length="228" mass="25425">MICHNDDCPPQLNLAPERDVASDCQMIELQDIRNALEPREEVIDFLEMIAELDERDGVEHAFRIHDKLAMVERIQIRGHEEQIRGGLDGQEAGPGHVDSVRTLKVLDSSADGGLELQNLFARVGGLIVDDDLKIHSGFVENAFNGAQVDPQVVGVKNLELLDRLEVLHVLRGHLRDLEKPDLTLVVNKGATLDVSLGLVRHLHDELGVRLHHVIQDVGVHRRAKIVHV</sequence>
<dbReference type="EMBL" id="RBNI01006502">
    <property type="protein sequence ID" value="RUP45980.1"/>
    <property type="molecule type" value="Genomic_DNA"/>
</dbReference>
<keyword evidence="2" id="KW-1185">Reference proteome</keyword>
<dbReference type="OrthoDB" id="10585671at2759"/>
<dbReference type="AlphaFoldDB" id="A0A433D570"/>
<evidence type="ECO:0000313" key="1">
    <source>
        <dbReference type="EMBL" id="RUP45980.1"/>
    </source>
</evidence>
<dbReference type="Proteomes" id="UP000268093">
    <property type="component" value="Unassembled WGS sequence"/>
</dbReference>
<evidence type="ECO:0000313" key="2">
    <source>
        <dbReference type="Proteomes" id="UP000268093"/>
    </source>
</evidence>
<protein>
    <submittedName>
        <fullName evidence="1">Uncharacterized protein</fullName>
    </submittedName>
</protein>
<proteinExistence type="predicted"/>
<accession>A0A433D570</accession>
<reference evidence="1 2" key="1">
    <citation type="journal article" date="2018" name="New Phytol.">
        <title>Phylogenomics of Endogonaceae and evolution of mycorrhizas within Mucoromycota.</title>
        <authorList>
            <person name="Chang Y."/>
            <person name="Desiro A."/>
            <person name="Na H."/>
            <person name="Sandor L."/>
            <person name="Lipzen A."/>
            <person name="Clum A."/>
            <person name="Barry K."/>
            <person name="Grigoriev I.V."/>
            <person name="Martin F.M."/>
            <person name="Stajich J.E."/>
            <person name="Smith M.E."/>
            <person name="Bonito G."/>
            <person name="Spatafora J.W."/>
        </authorList>
    </citation>
    <scope>NUCLEOTIDE SEQUENCE [LARGE SCALE GENOMIC DNA]</scope>
    <source>
        <strain evidence="1 2">GMNB39</strain>
    </source>
</reference>
<name>A0A433D570_9FUNG</name>